<dbReference type="HAMAP" id="MF_00527">
    <property type="entry name" value="3MGH"/>
    <property type="match status" value="1"/>
</dbReference>
<dbReference type="SUPFAM" id="SSF50486">
    <property type="entry name" value="FMT C-terminal domain-like"/>
    <property type="match status" value="1"/>
</dbReference>
<dbReference type="Gene3D" id="3.10.300.10">
    <property type="entry name" value="Methylpurine-DNA glycosylase (MPG)"/>
    <property type="match status" value="1"/>
</dbReference>
<dbReference type="CDD" id="cd00540">
    <property type="entry name" value="AAG"/>
    <property type="match status" value="1"/>
</dbReference>
<reference evidence="7 8" key="1">
    <citation type="submission" date="2024-06" db="EMBL/GenBank/DDBJ databases">
        <title>The Natural Products Discovery Center: Release of the First 8490 Sequenced Strains for Exploring Actinobacteria Biosynthetic Diversity.</title>
        <authorList>
            <person name="Kalkreuter E."/>
            <person name="Kautsar S.A."/>
            <person name="Yang D."/>
            <person name="Bader C.D."/>
            <person name="Teijaro C.N."/>
            <person name="Fluegel L."/>
            <person name="Davis C.M."/>
            <person name="Simpson J.R."/>
            <person name="Lauterbach L."/>
            <person name="Steele A.D."/>
            <person name="Gui C."/>
            <person name="Meng S."/>
            <person name="Li G."/>
            <person name="Viehrig K."/>
            <person name="Ye F."/>
            <person name="Su P."/>
            <person name="Kiefer A.F."/>
            <person name="Nichols A."/>
            <person name="Cepeda A.J."/>
            <person name="Yan W."/>
            <person name="Fan B."/>
            <person name="Jiang Y."/>
            <person name="Adhikari A."/>
            <person name="Zheng C.-J."/>
            <person name="Schuster L."/>
            <person name="Cowan T.M."/>
            <person name="Smanski M.J."/>
            <person name="Chevrette M.G."/>
            <person name="De Carvalho L.P.S."/>
            <person name="Shen B."/>
        </authorList>
    </citation>
    <scope>NUCLEOTIDE SEQUENCE [LARGE SCALE GENOMIC DNA]</scope>
    <source>
        <strain evidence="7 8">NPDC050100</strain>
    </source>
</reference>
<evidence type="ECO:0000256" key="3">
    <source>
        <dbReference type="ARBA" id="ARBA00022801"/>
    </source>
</evidence>
<dbReference type="PANTHER" id="PTHR10429:SF0">
    <property type="entry name" value="DNA-3-METHYLADENINE GLYCOSYLASE"/>
    <property type="match status" value="1"/>
</dbReference>
<evidence type="ECO:0000256" key="1">
    <source>
        <dbReference type="ARBA" id="ARBA00009232"/>
    </source>
</evidence>
<proteinExistence type="inferred from homology"/>
<evidence type="ECO:0000313" key="8">
    <source>
        <dbReference type="Proteomes" id="UP001551675"/>
    </source>
</evidence>
<accession>A0ABV3GPM9</accession>
<evidence type="ECO:0000256" key="2">
    <source>
        <dbReference type="ARBA" id="ARBA00022763"/>
    </source>
</evidence>
<feature type="compositionally biased region" description="Low complexity" evidence="6">
    <location>
        <begin position="196"/>
        <end position="213"/>
    </location>
</feature>
<dbReference type="InterPro" id="IPR003180">
    <property type="entry name" value="MPG"/>
</dbReference>
<feature type="region of interest" description="Disordered" evidence="6">
    <location>
        <begin position="317"/>
        <end position="343"/>
    </location>
</feature>
<dbReference type="RefSeq" id="WP_358139318.1">
    <property type="nucleotide sequence ID" value="NZ_JBFALK010000023.1"/>
</dbReference>
<dbReference type="InterPro" id="IPR036995">
    <property type="entry name" value="MPG_sf"/>
</dbReference>
<keyword evidence="3 5" id="KW-0378">Hydrolase</keyword>
<name>A0ABV3GPM9_MICGL</name>
<dbReference type="InterPro" id="IPR011034">
    <property type="entry name" value="Formyl_transferase-like_C_sf"/>
</dbReference>
<gene>
    <name evidence="7" type="ORF">AB0I59_33625</name>
</gene>
<dbReference type="PANTHER" id="PTHR10429">
    <property type="entry name" value="DNA-3-METHYLADENINE GLYCOSYLASE"/>
    <property type="match status" value="1"/>
</dbReference>
<sequence>MGERKLTMPSGPVPRETGSRPPASGLSMPGGATRDGVAPDGAVPPSPVLHGRHSAPGDAREIVLPGDLAPGAGTALPREFFDRPSHLVAPDLLGRVIVHGPVAVRLTEVEAYGGPGRDPASHTYRGRTPRNAVMFGHPGHLYVYFTYGMHFCANLVCLPEGSGSAVLLRAGEVIAGADSARCRRLSIGASRSRSSASETSAASAVSDSSGADSADVDSADAGGADVDRADVDRAEAGESRTRSGGRRSIPDRDLARGPARLAVALDLERRHNGLDCCADGPIRVLSGVAVDPALIRTGPRTGVSAGAETPWRFWIDGDPTVSPYRPHVPRRRGRTGGPQPDVR</sequence>
<evidence type="ECO:0000313" key="7">
    <source>
        <dbReference type="EMBL" id="MEV0973568.1"/>
    </source>
</evidence>
<feature type="compositionally biased region" description="Basic and acidic residues" evidence="6">
    <location>
        <begin position="225"/>
        <end position="241"/>
    </location>
</feature>
<feature type="region of interest" description="Disordered" evidence="6">
    <location>
        <begin position="196"/>
        <end position="253"/>
    </location>
</feature>
<organism evidence="7 8">
    <name type="scientific">Microtetraspora glauca</name>
    <dbReference type="NCBI Taxonomy" id="1996"/>
    <lineage>
        <taxon>Bacteria</taxon>
        <taxon>Bacillati</taxon>
        <taxon>Actinomycetota</taxon>
        <taxon>Actinomycetes</taxon>
        <taxon>Streptosporangiales</taxon>
        <taxon>Streptosporangiaceae</taxon>
        <taxon>Microtetraspora</taxon>
    </lineage>
</organism>
<evidence type="ECO:0000256" key="6">
    <source>
        <dbReference type="SAM" id="MobiDB-lite"/>
    </source>
</evidence>
<dbReference type="EC" id="3.2.2.-" evidence="5"/>
<protein>
    <recommendedName>
        <fullName evidence="5">Putative 3-methyladenine DNA glycosylase</fullName>
        <ecNumber evidence="5">3.2.2.-</ecNumber>
    </recommendedName>
</protein>
<dbReference type="EMBL" id="JBFALK010000023">
    <property type="protein sequence ID" value="MEV0973568.1"/>
    <property type="molecule type" value="Genomic_DNA"/>
</dbReference>
<evidence type="ECO:0000256" key="4">
    <source>
        <dbReference type="ARBA" id="ARBA00023204"/>
    </source>
</evidence>
<comment type="similarity">
    <text evidence="1 5">Belongs to the DNA glycosylase MPG family.</text>
</comment>
<keyword evidence="8" id="KW-1185">Reference proteome</keyword>
<evidence type="ECO:0000256" key="5">
    <source>
        <dbReference type="HAMAP-Rule" id="MF_00527"/>
    </source>
</evidence>
<keyword evidence="2 5" id="KW-0227">DNA damage</keyword>
<keyword evidence="4 5" id="KW-0234">DNA repair</keyword>
<dbReference type="Pfam" id="PF02245">
    <property type="entry name" value="Pur_DNA_glyco"/>
    <property type="match status" value="2"/>
</dbReference>
<feature type="region of interest" description="Disordered" evidence="6">
    <location>
        <begin position="1"/>
        <end position="55"/>
    </location>
</feature>
<comment type="caution">
    <text evidence="7">The sequence shown here is derived from an EMBL/GenBank/DDBJ whole genome shotgun (WGS) entry which is preliminary data.</text>
</comment>
<dbReference type="Proteomes" id="UP001551675">
    <property type="component" value="Unassembled WGS sequence"/>
</dbReference>